<dbReference type="PANTHER" id="PTHR44051:SF8">
    <property type="entry name" value="GLUTATHIONE S-TRANSFERASE GSTA"/>
    <property type="match status" value="1"/>
</dbReference>
<sequence length="288" mass="33354">MTYHEETTQNKELRCSNIGQQERIIQNSRIMSTQETNIDLYTAGTPNGQKISITLEELGLKYNVHKIEIAKNQQKEEWFLKINPNGRIPALIDTTNPSTPQTLFEGASIQLYLTSTYDPSHTLSFPPTSPEHYQLLNWLIWMQSGIGPMQGQANHFYRYAPTKIPYAITRYQTETKRLYQVLNDRLAEQEKKGEGLWIVGGKYTIADICCFSWVNWAEWAGVETKSFEALQRWLETIQKREAVKRGCDVPDKFEMKEAMKTKEGAEDYAKHHSNWVMKGVEEDQKKHA</sequence>
<name>A0A2G5HUB1_CERBT</name>
<dbReference type="InterPro" id="IPR036282">
    <property type="entry name" value="Glutathione-S-Trfase_C_sf"/>
</dbReference>
<reference evidence="5 7" key="1">
    <citation type="submission" date="2015-10" db="EMBL/GenBank/DDBJ databases">
        <title>The cercosporin biosynthetic gene cluster was horizontally transferred to several fungal lineages and shown to be expanded in Cercospora beticola based on microsynteny with recipient genomes.</title>
        <authorList>
            <person name="De Jonge R."/>
            <person name="Ebert M.K."/>
            <person name="Suttle J.C."/>
            <person name="Jurick Ii W.M."/>
            <person name="Secor G.A."/>
            <person name="Thomma B.P."/>
            <person name="Van De Peer Y."/>
            <person name="Bolton M.D."/>
        </authorList>
    </citation>
    <scope>NUCLEOTIDE SEQUENCE [LARGE SCALE GENOMIC DNA]</scope>
    <source>
        <strain evidence="5 7">09-40</strain>
    </source>
</reference>
<dbReference type="SFLD" id="SFLDG01151">
    <property type="entry name" value="Main.2:_Nu-like"/>
    <property type="match status" value="1"/>
</dbReference>
<dbReference type="Proteomes" id="UP000230605">
    <property type="component" value="Chromosome 8"/>
</dbReference>
<evidence type="ECO:0000313" key="5">
    <source>
        <dbReference type="EMBL" id="PIA96134.1"/>
    </source>
</evidence>
<dbReference type="InterPro" id="IPR010987">
    <property type="entry name" value="Glutathione-S-Trfase_C-like"/>
</dbReference>
<proteinExistence type="inferred from homology"/>
<reference evidence="6 8" key="2">
    <citation type="submission" date="2023-09" db="EMBL/GenBank/DDBJ databases">
        <title>Complete-Gapless Cercospora beticola genome.</title>
        <authorList>
            <person name="Wyatt N.A."/>
            <person name="Spanner R.E."/>
            <person name="Bolton M.D."/>
        </authorList>
    </citation>
    <scope>NUCLEOTIDE SEQUENCE [LARGE SCALE GENOMIC DNA]</scope>
    <source>
        <strain evidence="6">Cb09-40</strain>
    </source>
</reference>
<protein>
    <submittedName>
        <fullName evidence="5">Disulfide-bond oxidoreductase</fullName>
    </submittedName>
</protein>
<dbReference type="EMBL" id="LKMD01000103">
    <property type="protein sequence ID" value="PIA96134.1"/>
    <property type="molecule type" value="Genomic_DNA"/>
</dbReference>
<dbReference type="CDD" id="cd03048">
    <property type="entry name" value="GST_N_Ure2p_like"/>
    <property type="match status" value="1"/>
</dbReference>
<dbReference type="SFLD" id="SFLDG00358">
    <property type="entry name" value="Main_(cytGST)"/>
    <property type="match status" value="1"/>
</dbReference>
<dbReference type="OrthoDB" id="422574at2759"/>
<gene>
    <name evidence="5" type="ORF">CB0940_10681</name>
    <name evidence="6" type="ORF">RHO25_012069</name>
</gene>
<evidence type="ECO:0000313" key="8">
    <source>
        <dbReference type="Proteomes" id="UP001302367"/>
    </source>
</evidence>
<dbReference type="Gene3D" id="3.40.30.10">
    <property type="entry name" value="Glutaredoxin"/>
    <property type="match status" value="1"/>
</dbReference>
<feature type="domain" description="GST N-terminal" evidence="3">
    <location>
        <begin position="35"/>
        <end position="121"/>
    </location>
</feature>
<dbReference type="AlphaFoldDB" id="A0A2G5HUB1"/>
<dbReference type="InterPro" id="IPR004045">
    <property type="entry name" value="Glutathione_S-Trfase_N"/>
</dbReference>
<dbReference type="InterPro" id="IPR040079">
    <property type="entry name" value="Glutathione_S-Trfase"/>
</dbReference>
<dbReference type="InterPro" id="IPR036249">
    <property type="entry name" value="Thioredoxin-like_sf"/>
</dbReference>
<comment type="similarity">
    <text evidence="1 2">Belongs to the GST superfamily.</text>
</comment>
<dbReference type="PANTHER" id="PTHR44051">
    <property type="entry name" value="GLUTATHIONE S-TRANSFERASE-RELATED"/>
    <property type="match status" value="1"/>
</dbReference>
<evidence type="ECO:0000313" key="6">
    <source>
        <dbReference type="EMBL" id="WPB07408.1"/>
    </source>
</evidence>
<dbReference type="Gene3D" id="1.20.1050.10">
    <property type="match status" value="1"/>
</dbReference>
<evidence type="ECO:0000259" key="3">
    <source>
        <dbReference type="PROSITE" id="PS50404"/>
    </source>
</evidence>
<accession>A0A2G5HUB1</accession>
<dbReference type="Pfam" id="PF00043">
    <property type="entry name" value="GST_C"/>
    <property type="match status" value="1"/>
</dbReference>
<dbReference type="PROSITE" id="PS50405">
    <property type="entry name" value="GST_CTER"/>
    <property type="match status" value="1"/>
</dbReference>
<keyword evidence="8" id="KW-1185">Reference proteome</keyword>
<organism evidence="5 7">
    <name type="scientific">Cercospora beticola</name>
    <name type="common">Sugarbeet leaf spot fungus</name>
    <dbReference type="NCBI Taxonomy" id="122368"/>
    <lineage>
        <taxon>Eukaryota</taxon>
        <taxon>Fungi</taxon>
        <taxon>Dikarya</taxon>
        <taxon>Ascomycota</taxon>
        <taxon>Pezizomycotina</taxon>
        <taxon>Dothideomycetes</taxon>
        <taxon>Dothideomycetidae</taxon>
        <taxon>Mycosphaerellales</taxon>
        <taxon>Mycosphaerellaceae</taxon>
        <taxon>Cercospora</taxon>
    </lineage>
</organism>
<dbReference type="InterPro" id="IPR004046">
    <property type="entry name" value="GST_C"/>
</dbReference>
<dbReference type="SFLD" id="SFLDS00019">
    <property type="entry name" value="Glutathione_Transferase_(cytos"/>
    <property type="match status" value="1"/>
</dbReference>
<evidence type="ECO:0000256" key="2">
    <source>
        <dbReference type="RuleBase" id="RU003494"/>
    </source>
</evidence>
<dbReference type="EMBL" id="CP134191">
    <property type="protein sequence ID" value="WPB07408.1"/>
    <property type="molecule type" value="Genomic_DNA"/>
</dbReference>
<evidence type="ECO:0000256" key="1">
    <source>
        <dbReference type="ARBA" id="ARBA00007409"/>
    </source>
</evidence>
<dbReference type="Proteomes" id="UP001302367">
    <property type="component" value="Chromosome 8"/>
</dbReference>
<evidence type="ECO:0000259" key="4">
    <source>
        <dbReference type="PROSITE" id="PS50405"/>
    </source>
</evidence>
<feature type="domain" description="GST C-terminal" evidence="4">
    <location>
        <begin position="128"/>
        <end position="259"/>
    </location>
</feature>
<dbReference type="PROSITE" id="PS50404">
    <property type="entry name" value="GST_NTER"/>
    <property type="match status" value="1"/>
</dbReference>
<dbReference type="SUPFAM" id="SSF47616">
    <property type="entry name" value="GST C-terminal domain-like"/>
    <property type="match status" value="1"/>
</dbReference>
<evidence type="ECO:0000313" key="7">
    <source>
        <dbReference type="Proteomes" id="UP000230605"/>
    </source>
</evidence>
<dbReference type="Pfam" id="PF02798">
    <property type="entry name" value="GST_N"/>
    <property type="match status" value="1"/>
</dbReference>
<dbReference type="SUPFAM" id="SSF52833">
    <property type="entry name" value="Thioredoxin-like"/>
    <property type="match status" value="1"/>
</dbReference>